<feature type="region of interest" description="Disordered" evidence="1">
    <location>
        <begin position="1"/>
        <end position="66"/>
    </location>
</feature>
<protein>
    <submittedName>
        <fullName evidence="2">Uncharacterized protein</fullName>
    </submittedName>
</protein>
<organism evidence="2 3">
    <name type="scientific">Coniochaeta hoffmannii</name>
    <dbReference type="NCBI Taxonomy" id="91930"/>
    <lineage>
        <taxon>Eukaryota</taxon>
        <taxon>Fungi</taxon>
        <taxon>Dikarya</taxon>
        <taxon>Ascomycota</taxon>
        <taxon>Pezizomycotina</taxon>
        <taxon>Sordariomycetes</taxon>
        <taxon>Sordariomycetidae</taxon>
        <taxon>Coniochaetales</taxon>
        <taxon>Coniochaetaceae</taxon>
        <taxon>Coniochaeta</taxon>
    </lineage>
</organism>
<accession>A0AA38VMY9</accession>
<evidence type="ECO:0000313" key="2">
    <source>
        <dbReference type="EMBL" id="KAJ9142258.1"/>
    </source>
</evidence>
<sequence>MVEGGGGANHAAESKPIGAGEDNAAVPTAKEVPPAQKNGASSAPATQHDEKDKEGPCGLPSKCVVL</sequence>
<name>A0AA38VMY9_9PEZI</name>
<gene>
    <name evidence="2" type="ORF">NKR19_g7269</name>
</gene>
<dbReference type="Proteomes" id="UP001174691">
    <property type="component" value="Unassembled WGS sequence"/>
</dbReference>
<proteinExistence type="predicted"/>
<keyword evidence="3" id="KW-1185">Reference proteome</keyword>
<reference evidence="2" key="1">
    <citation type="submission" date="2022-07" db="EMBL/GenBank/DDBJ databases">
        <title>Fungi with potential for degradation of polypropylene.</title>
        <authorList>
            <person name="Gostincar C."/>
        </authorList>
    </citation>
    <scope>NUCLEOTIDE SEQUENCE</scope>
    <source>
        <strain evidence="2">EXF-13287</strain>
    </source>
</reference>
<evidence type="ECO:0000256" key="1">
    <source>
        <dbReference type="SAM" id="MobiDB-lite"/>
    </source>
</evidence>
<evidence type="ECO:0000313" key="3">
    <source>
        <dbReference type="Proteomes" id="UP001174691"/>
    </source>
</evidence>
<dbReference type="AlphaFoldDB" id="A0AA38VMY9"/>
<comment type="caution">
    <text evidence="2">The sequence shown here is derived from an EMBL/GenBank/DDBJ whole genome shotgun (WGS) entry which is preliminary data.</text>
</comment>
<dbReference type="EMBL" id="JANBVN010000124">
    <property type="protein sequence ID" value="KAJ9142258.1"/>
    <property type="molecule type" value="Genomic_DNA"/>
</dbReference>